<name>A0AAE0S1C7_9BIVA</name>
<accession>A0AAE0S1C7</accession>
<sequence length="645" mass="74604">MDDKTPASVKGILDKDEVKDQDFYLEEHSIEGIDYEKKDVSKGDCCSSGKGDTNTNINSKEQSHKKIDEDRVEVQTSIQGDLAEEKRKDEQRTKNVKFDRVKNEQTVLSTSERFLKDQCNCANSKKNSAGIEDDQNIDEELIYPFDEMDASFGTREPLNLPFIDYRESIMVESPVTPVDIYYNGGVELQEEDVMNGGSNDYTDLEKCSERTVVNGKKFNENCLNEKDFLIDDAVNSEVSRKSSFSHLKTELSEDGNRASKFIILRNSVRRLERPMSVFATTVSVLLFLADIITDCLLAGEYYTEAKMGLFFATVVFIIGPAVIISVVDLSWLYIDIKKRHSSKPRSNDWTNFKWILTLRVLFGVFSFGRIVRCVQYIYHYLVFTKIQKSETGKRKRERSYHRSRAKEERRDFCMLDFINAFTESGLQLMVQLFLFFQYDLNLDVIRVSSLCTSWISIAWTLVSYYHYNRDAISRKQALKLLGIGTCFLARASELAARITAIAIFVTFFHFWGFFLVFHFLGMLLWLFYFSRPKLDDIASTKFGKFLYTILYAFVLNFCFINLEDKRTFRRMLVFYIIQYSESFTMATAVLINALQHDGIHSYKIQSLIIVPLGCVIHLVAQIMFYLCCHPTVSKKYHSSKCVQCK</sequence>
<feature type="transmembrane region" description="Helical" evidence="7">
    <location>
        <begin position="542"/>
        <end position="562"/>
    </location>
</feature>
<evidence type="ECO:0000256" key="5">
    <source>
        <dbReference type="ARBA" id="ARBA00022989"/>
    </source>
</evidence>
<feature type="transmembrane region" description="Helical" evidence="7">
    <location>
        <begin position="275"/>
        <end position="297"/>
    </location>
</feature>
<feature type="region of interest" description="Disordered" evidence="8">
    <location>
        <begin position="39"/>
        <end position="68"/>
    </location>
</feature>
<dbReference type="PANTHER" id="PTHR16024">
    <property type="entry name" value="XK-RELATED PROTEIN"/>
    <property type="match status" value="1"/>
</dbReference>
<evidence type="ECO:0000256" key="2">
    <source>
        <dbReference type="ARBA" id="ARBA00008789"/>
    </source>
</evidence>
<dbReference type="InterPro" id="IPR018629">
    <property type="entry name" value="XK-rel"/>
</dbReference>
<dbReference type="Pfam" id="PF09815">
    <property type="entry name" value="XK-related"/>
    <property type="match status" value="1"/>
</dbReference>
<evidence type="ECO:0000256" key="1">
    <source>
        <dbReference type="ARBA" id="ARBA00004651"/>
    </source>
</evidence>
<reference evidence="9" key="1">
    <citation type="journal article" date="2021" name="Genome Biol. Evol.">
        <title>A High-Quality Reference Genome for a Parasitic Bivalve with Doubly Uniparental Inheritance (Bivalvia: Unionida).</title>
        <authorList>
            <person name="Smith C.H."/>
        </authorList>
    </citation>
    <scope>NUCLEOTIDE SEQUENCE</scope>
    <source>
        <strain evidence="9">CHS0354</strain>
    </source>
</reference>
<feature type="transmembrane region" description="Helical" evidence="7">
    <location>
        <begin position="574"/>
        <end position="594"/>
    </location>
</feature>
<gene>
    <name evidence="9" type="ORF">CHS0354_040382</name>
</gene>
<dbReference type="InterPro" id="IPR050895">
    <property type="entry name" value="XK-related_scramblase"/>
</dbReference>
<evidence type="ECO:0000256" key="8">
    <source>
        <dbReference type="SAM" id="MobiDB-lite"/>
    </source>
</evidence>
<evidence type="ECO:0000256" key="7">
    <source>
        <dbReference type="RuleBase" id="RU910716"/>
    </source>
</evidence>
<proteinExistence type="inferred from homology"/>
<evidence type="ECO:0000313" key="9">
    <source>
        <dbReference type="EMBL" id="KAK3583413.1"/>
    </source>
</evidence>
<evidence type="ECO:0000256" key="3">
    <source>
        <dbReference type="ARBA" id="ARBA00022475"/>
    </source>
</evidence>
<dbReference type="GO" id="GO:0005886">
    <property type="term" value="C:plasma membrane"/>
    <property type="evidence" value="ECO:0007669"/>
    <property type="project" value="UniProtKB-SubCell"/>
</dbReference>
<organism evidence="9 10">
    <name type="scientific">Potamilus streckersoni</name>
    <dbReference type="NCBI Taxonomy" id="2493646"/>
    <lineage>
        <taxon>Eukaryota</taxon>
        <taxon>Metazoa</taxon>
        <taxon>Spiralia</taxon>
        <taxon>Lophotrochozoa</taxon>
        <taxon>Mollusca</taxon>
        <taxon>Bivalvia</taxon>
        <taxon>Autobranchia</taxon>
        <taxon>Heteroconchia</taxon>
        <taxon>Palaeoheterodonta</taxon>
        <taxon>Unionida</taxon>
        <taxon>Unionoidea</taxon>
        <taxon>Unionidae</taxon>
        <taxon>Ambleminae</taxon>
        <taxon>Lampsilini</taxon>
        <taxon>Potamilus</taxon>
    </lineage>
</organism>
<comment type="similarity">
    <text evidence="2 7">Belongs to the XK family.</text>
</comment>
<evidence type="ECO:0000313" key="10">
    <source>
        <dbReference type="Proteomes" id="UP001195483"/>
    </source>
</evidence>
<feature type="transmembrane region" description="Helical" evidence="7">
    <location>
        <begin position="510"/>
        <end position="530"/>
    </location>
</feature>
<keyword evidence="6 7" id="KW-0472">Membrane</keyword>
<evidence type="ECO:0000256" key="4">
    <source>
        <dbReference type="ARBA" id="ARBA00022692"/>
    </source>
</evidence>
<reference evidence="9" key="2">
    <citation type="journal article" date="2021" name="Genome Biol. Evol.">
        <title>Developing a high-quality reference genome for a parasitic bivalve with doubly uniparental inheritance (Bivalvia: Unionida).</title>
        <authorList>
            <person name="Smith C.H."/>
        </authorList>
    </citation>
    <scope>NUCLEOTIDE SEQUENCE</scope>
    <source>
        <strain evidence="9">CHS0354</strain>
        <tissue evidence="9">Mantle</tissue>
    </source>
</reference>
<feature type="transmembrane region" description="Helical" evidence="7">
    <location>
        <begin position="412"/>
        <end position="438"/>
    </location>
</feature>
<keyword evidence="10" id="KW-1185">Reference proteome</keyword>
<reference evidence="9" key="3">
    <citation type="submission" date="2023-05" db="EMBL/GenBank/DDBJ databases">
        <authorList>
            <person name="Smith C.H."/>
        </authorList>
    </citation>
    <scope>NUCLEOTIDE SEQUENCE</scope>
    <source>
        <strain evidence="9">CHS0354</strain>
        <tissue evidence="9">Mantle</tissue>
    </source>
</reference>
<feature type="compositionally biased region" description="Polar residues" evidence="8">
    <location>
        <begin position="50"/>
        <end position="60"/>
    </location>
</feature>
<feature type="transmembrane region" description="Helical" evidence="7">
    <location>
        <begin position="606"/>
        <end position="626"/>
    </location>
</feature>
<protein>
    <recommendedName>
        <fullName evidence="7">XK-related protein</fullName>
    </recommendedName>
</protein>
<comment type="caution">
    <text evidence="9">The sequence shown here is derived from an EMBL/GenBank/DDBJ whole genome shotgun (WGS) entry which is preliminary data.</text>
</comment>
<feature type="transmembrane region" description="Helical" evidence="7">
    <location>
        <begin position="444"/>
        <end position="465"/>
    </location>
</feature>
<dbReference type="PANTHER" id="PTHR16024:SF6">
    <property type="entry name" value="XK-RELATED PROTEIN"/>
    <property type="match status" value="1"/>
</dbReference>
<dbReference type="Proteomes" id="UP001195483">
    <property type="component" value="Unassembled WGS sequence"/>
</dbReference>
<keyword evidence="3" id="KW-1003">Cell membrane</keyword>
<feature type="transmembrane region" description="Helical" evidence="7">
    <location>
        <begin position="354"/>
        <end position="371"/>
    </location>
</feature>
<comment type="subcellular location">
    <subcellularLocation>
        <location evidence="1">Cell membrane</location>
        <topology evidence="1">Multi-pass membrane protein</topology>
    </subcellularLocation>
    <subcellularLocation>
        <location evidence="7">Membrane</location>
        <topology evidence="7">Multi-pass membrane protein</topology>
    </subcellularLocation>
</comment>
<evidence type="ECO:0000256" key="6">
    <source>
        <dbReference type="ARBA" id="ARBA00023136"/>
    </source>
</evidence>
<feature type="transmembrane region" description="Helical" evidence="7">
    <location>
        <begin position="309"/>
        <end position="334"/>
    </location>
</feature>
<keyword evidence="5 7" id="KW-1133">Transmembrane helix</keyword>
<keyword evidence="4 7" id="KW-0812">Transmembrane</keyword>
<dbReference type="EMBL" id="JAEAOA010002335">
    <property type="protein sequence ID" value="KAK3583413.1"/>
    <property type="molecule type" value="Genomic_DNA"/>
</dbReference>
<dbReference type="AlphaFoldDB" id="A0AAE0S1C7"/>